<accession>A0ABZ0Y4A9</accession>
<gene>
    <name evidence="1" type="ORF">SR858_11155</name>
</gene>
<protein>
    <recommendedName>
        <fullName evidence="3">XRE family transcriptional regulator</fullName>
    </recommendedName>
</protein>
<dbReference type="RefSeq" id="WP_019920862.1">
    <property type="nucleotide sequence ID" value="NZ_CP140152.1"/>
</dbReference>
<dbReference type="InterPro" id="IPR010982">
    <property type="entry name" value="Lambda_DNA-bd_dom_sf"/>
</dbReference>
<keyword evidence="2" id="KW-1185">Reference proteome</keyword>
<name>A0ABZ0Y4A9_9BURK</name>
<dbReference type="SUPFAM" id="SSF47413">
    <property type="entry name" value="lambda repressor-like DNA-binding domains"/>
    <property type="match status" value="1"/>
</dbReference>
<organism evidence="1 2">
    <name type="scientific">Duganella zoogloeoides</name>
    <dbReference type="NCBI Taxonomy" id="75659"/>
    <lineage>
        <taxon>Bacteria</taxon>
        <taxon>Pseudomonadati</taxon>
        <taxon>Pseudomonadota</taxon>
        <taxon>Betaproteobacteria</taxon>
        <taxon>Burkholderiales</taxon>
        <taxon>Oxalobacteraceae</taxon>
        <taxon>Telluria group</taxon>
        <taxon>Duganella</taxon>
    </lineage>
</organism>
<dbReference type="GeneID" id="43162693"/>
<proteinExistence type="predicted"/>
<evidence type="ECO:0008006" key="3">
    <source>
        <dbReference type="Google" id="ProtNLM"/>
    </source>
</evidence>
<reference evidence="1 2" key="1">
    <citation type="submission" date="2023-11" db="EMBL/GenBank/DDBJ databases">
        <title>MicrobeMod: A computational toolkit for identifying prokaryotic methylation and restriction-modification with nanopore sequencing.</title>
        <authorList>
            <person name="Crits-Christoph A."/>
            <person name="Kang S.C."/>
            <person name="Lee H."/>
            <person name="Ostrov N."/>
        </authorList>
    </citation>
    <scope>NUCLEOTIDE SEQUENCE [LARGE SCALE GENOMIC DNA]</scope>
    <source>
        <strain evidence="1 2">ATCC 25935</strain>
    </source>
</reference>
<dbReference type="EMBL" id="CP140152">
    <property type="protein sequence ID" value="WQH06855.1"/>
    <property type="molecule type" value="Genomic_DNA"/>
</dbReference>
<dbReference type="Proteomes" id="UP001326110">
    <property type="component" value="Chromosome"/>
</dbReference>
<evidence type="ECO:0000313" key="1">
    <source>
        <dbReference type="EMBL" id="WQH06855.1"/>
    </source>
</evidence>
<sequence>MTPGPVPPSVRALLEYLITEHRLKNYAELAREMEETSSTISRLLRRGQRLSAKQILRIHEYYGMGVQEIRERSGQID</sequence>
<evidence type="ECO:0000313" key="2">
    <source>
        <dbReference type="Proteomes" id="UP001326110"/>
    </source>
</evidence>